<keyword evidence="3" id="KW-1185">Reference proteome</keyword>
<dbReference type="EMBL" id="FNQP01000037">
    <property type="protein sequence ID" value="SEB11149.1"/>
    <property type="molecule type" value="Genomic_DNA"/>
</dbReference>
<gene>
    <name evidence="2" type="ORF">SAMN05660964_03604</name>
</gene>
<sequence>MMTPEQLASVVEQVTQHGLADSNLTYLRAHFPELHFTWCMDDDVCGPQPAAQGKGFNVYLVDGSNHCLCFTPSLEAASGVVIAELGEDDD</sequence>
<dbReference type="Proteomes" id="UP000199397">
    <property type="component" value="Unassembled WGS sequence"/>
</dbReference>
<proteinExistence type="predicted"/>
<dbReference type="AlphaFoldDB" id="A0A1H4GNB4"/>
<accession>A0A1H4GNB4</accession>
<dbReference type="OrthoDB" id="7960540at2"/>
<evidence type="ECO:0000313" key="2">
    <source>
        <dbReference type="EMBL" id="SEB11149.1"/>
    </source>
</evidence>
<reference evidence="2 3" key="1">
    <citation type="submission" date="2016-10" db="EMBL/GenBank/DDBJ databases">
        <authorList>
            <person name="de Groot N.N."/>
        </authorList>
    </citation>
    <scope>NUCLEOTIDE SEQUENCE [LARGE SCALE GENOMIC DNA]</scope>
    <source>
        <strain evidence="2 3">DSM 21228</strain>
    </source>
</reference>
<feature type="domain" description="DUF6129" evidence="1">
    <location>
        <begin position="27"/>
        <end position="71"/>
    </location>
</feature>
<name>A0A1H4GNB4_9GAMM</name>
<evidence type="ECO:0000259" key="1">
    <source>
        <dbReference type="Pfam" id="PF19624"/>
    </source>
</evidence>
<protein>
    <recommendedName>
        <fullName evidence="1">DUF6129 domain-containing protein</fullName>
    </recommendedName>
</protein>
<dbReference type="InterPro" id="IPR046132">
    <property type="entry name" value="DUF6129"/>
</dbReference>
<organism evidence="2 3">
    <name type="scientific">Thiothrix caldifontis</name>
    <dbReference type="NCBI Taxonomy" id="525918"/>
    <lineage>
        <taxon>Bacteria</taxon>
        <taxon>Pseudomonadati</taxon>
        <taxon>Pseudomonadota</taxon>
        <taxon>Gammaproteobacteria</taxon>
        <taxon>Thiotrichales</taxon>
        <taxon>Thiotrichaceae</taxon>
        <taxon>Thiothrix</taxon>
    </lineage>
</organism>
<evidence type="ECO:0000313" key="3">
    <source>
        <dbReference type="Proteomes" id="UP000199397"/>
    </source>
</evidence>
<dbReference type="Pfam" id="PF19624">
    <property type="entry name" value="DUF6129"/>
    <property type="match status" value="1"/>
</dbReference>
<dbReference type="STRING" id="525918.SAMN05660964_03604"/>
<dbReference type="RefSeq" id="WP_093070878.1">
    <property type="nucleotide sequence ID" value="NZ_FNQP01000037.1"/>
</dbReference>